<gene>
    <name evidence="1" type="ORF">N7456_001265</name>
</gene>
<protein>
    <recommendedName>
        <fullName evidence="3">BTB domain-containing protein</fullName>
    </recommendedName>
</protein>
<dbReference type="Proteomes" id="UP001149165">
    <property type="component" value="Unassembled WGS sequence"/>
</dbReference>
<proteinExistence type="predicted"/>
<dbReference type="EMBL" id="JAPQKH010000001">
    <property type="protein sequence ID" value="KAJ5116917.1"/>
    <property type="molecule type" value="Genomic_DNA"/>
</dbReference>
<dbReference type="AlphaFoldDB" id="A0A9W9GE28"/>
<organism evidence="1 2">
    <name type="scientific">Penicillium angulare</name>
    <dbReference type="NCBI Taxonomy" id="116970"/>
    <lineage>
        <taxon>Eukaryota</taxon>
        <taxon>Fungi</taxon>
        <taxon>Dikarya</taxon>
        <taxon>Ascomycota</taxon>
        <taxon>Pezizomycotina</taxon>
        <taxon>Eurotiomycetes</taxon>
        <taxon>Eurotiomycetidae</taxon>
        <taxon>Eurotiales</taxon>
        <taxon>Aspergillaceae</taxon>
        <taxon>Penicillium</taxon>
    </lineage>
</organism>
<reference evidence="1" key="2">
    <citation type="journal article" date="2023" name="IMA Fungus">
        <title>Comparative genomic study of the Penicillium genus elucidates a diverse pangenome and 15 lateral gene transfer events.</title>
        <authorList>
            <person name="Petersen C."/>
            <person name="Sorensen T."/>
            <person name="Nielsen M.R."/>
            <person name="Sondergaard T.E."/>
            <person name="Sorensen J.L."/>
            <person name="Fitzpatrick D.A."/>
            <person name="Frisvad J.C."/>
            <person name="Nielsen K.L."/>
        </authorList>
    </citation>
    <scope>NUCLEOTIDE SEQUENCE</scope>
    <source>
        <strain evidence="1">IBT 30069</strain>
    </source>
</reference>
<name>A0A9W9GE28_9EURO</name>
<evidence type="ECO:0000313" key="2">
    <source>
        <dbReference type="Proteomes" id="UP001149165"/>
    </source>
</evidence>
<reference evidence="1" key="1">
    <citation type="submission" date="2022-11" db="EMBL/GenBank/DDBJ databases">
        <authorList>
            <person name="Petersen C."/>
        </authorList>
    </citation>
    <scope>NUCLEOTIDE SEQUENCE</scope>
    <source>
        <strain evidence="1">IBT 30069</strain>
    </source>
</reference>
<evidence type="ECO:0000313" key="1">
    <source>
        <dbReference type="EMBL" id="KAJ5116917.1"/>
    </source>
</evidence>
<comment type="caution">
    <text evidence="1">The sequence shown here is derived from an EMBL/GenBank/DDBJ whole genome shotgun (WGS) entry which is preliminary data.</text>
</comment>
<evidence type="ECO:0008006" key="3">
    <source>
        <dbReference type="Google" id="ProtNLM"/>
    </source>
</evidence>
<keyword evidence="2" id="KW-1185">Reference proteome</keyword>
<dbReference type="OrthoDB" id="9997739at2759"/>
<sequence>MKLTVAKNGRIKAGPNGKVFLLNPASIKVHPGPVLHAGCFGLRGPCYDEPLDLTGYDEDTILCALIFLCTGDYCAIDPLFMPWRNAIQEGQAIDPEAVSIESLRDVSDAMPKAARAHFHHEHLTRTLTSRLASEPPTDRISEVHGEMALLYAKVFRFAHMYLIDELEKHALRQLDDILDLVRLQEVGILPRLAEIAKHVYSVPLSRSSRIARYILTEHVMEVDNGAHSPDLESIFRAGGEFAVDIYRLTRCVH</sequence>
<accession>A0A9W9GE28</accession>